<evidence type="ECO:0000313" key="3">
    <source>
        <dbReference type="Proteomes" id="UP001213000"/>
    </source>
</evidence>
<organism evidence="2 3">
    <name type="scientific">Leucocoprinus birnbaumii</name>
    <dbReference type="NCBI Taxonomy" id="56174"/>
    <lineage>
        <taxon>Eukaryota</taxon>
        <taxon>Fungi</taxon>
        <taxon>Dikarya</taxon>
        <taxon>Basidiomycota</taxon>
        <taxon>Agaricomycotina</taxon>
        <taxon>Agaricomycetes</taxon>
        <taxon>Agaricomycetidae</taxon>
        <taxon>Agaricales</taxon>
        <taxon>Agaricineae</taxon>
        <taxon>Agaricaceae</taxon>
        <taxon>Leucocoprinus</taxon>
    </lineage>
</organism>
<keyword evidence="1" id="KW-0732">Signal</keyword>
<keyword evidence="3" id="KW-1185">Reference proteome</keyword>
<protein>
    <submittedName>
        <fullName evidence="2">Uncharacterized protein</fullName>
    </submittedName>
</protein>
<comment type="caution">
    <text evidence="2">The sequence shown here is derived from an EMBL/GenBank/DDBJ whole genome shotgun (WGS) entry which is preliminary data.</text>
</comment>
<dbReference type="AlphaFoldDB" id="A0AAD5VWT9"/>
<dbReference type="EMBL" id="JANIEX010000153">
    <property type="protein sequence ID" value="KAJ3572175.1"/>
    <property type="molecule type" value="Genomic_DNA"/>
</dbReference>
<gene>
    <name evidence="2" type="ORF">NP233_g3257</name>
</gene>
<feature type="chain" id="PRO_5041962218" evidence="1">
    <location>
        <begin position="26"/>
        <end position="367"/>
    </location>
</feature>
<dbReference type="Proteomes" id="UP001213000">
    <property type="component" value="Unassembled WGS sequence"/>
</dbReference>
<evidence type="ECO:0000313" key="2">
    <source>
        <dbReference type="EMBL" id="KAJ3572175.1"/>
    </source>
</evidence>
<name>A0AAD5VWT9_9AGAR</name>
<sequence>MLPGVESRFLLLVFGKSWLYWLGHAIPSLVELLRHYSHHAGNLPITLSLTLAPDSSYDYTFLDRSCQSHRPLNTFLFIENCSRIKYLTLRNAMPAWLTYVPKLPGLQSFHLDEESQDSVARQELFKLETWGFSQLQLKSLSFSNISAYNIIFFGAIGSQVAALHLGESFHFPRMMRFLWSHLTGQLNASVLNNIELPALRDLHWGGRVSSPDRSTELRHLAFLDRLPKSAQSLTFIMIPCCTLDELEILFAAPFVNQLRTVSICSGPPHIYPILVQLLTPSWTTSDGVLYEPKRQSLELLRPYTTTPPNNMASLVADMLKRRRANLTAPDSPRFHFHLKLEDVYVNFSPRVRETLRNWWRVDYGWKR</sequence>
<feature type="signal peptide" evidence="1">
    <location>
        <begin position="1"/>
        <end position="25"/>
    </location>
</feature>
<evidence type="ECO:0000256" key="1">
    <source>
        <dbReference type="SAM" id="SignalP"/>
    </source>
</evidence>
<proteinExistence type="predicted"/>
<accession>A0AAD5VWT9</accession>
<reference evidence="2" key="1">
    <citation type="submission" date="2022-07" db="EMBL/GenBank/DDBJ databases">
        <title>Genome Sequence of Leucocoprinus birnbaumii.</title>
        <authorList>
            <person name="Buettner E."/>
        </authorList>
    </citation>
    <scope>NUCLEOTIDE SEQUENCE</scope>
    <source>
        <strain evidence="2">VT141</strain>
    </source>
</reference>